<comment type="caution">
    <text evidence="1">The sequence shown here is derived from an EMBL/GenBank/DDBJ whole genome shotgun (WGS) entry which is preliminary data.</text>
</comment>
<sequence>MFCLYQFVSLQRPAKVLGVEILIFDFDKALPPTGSLLQRIMLLSKLMLVIWMKLADIPGGADSALDRLWQKKKVETRQ</sequence>
<dbReference type="EMBL" id="CM042033">
    <property type="protein sequence ID" value="KAI3773666.1"/>
    <property type="molecule type" value="Genomic_DNA"/>
</dbReference>
<dbReference type="Proteomes" id="UP001056120">
    <property type="component" value="Linkage Group LG16"/>
</dbReference>
<organism evidence="1 2">
    <name type="scientific">Smallanthus sonchifolius</name>
    <dbReference type="NCBI Taxonomy" id="185202"/>
    <lineage>
        <taxon>Eukaryota</taxon>
        <taxon>Viridiplantae</taxon>
        <taxon>Streptophyta</taxon>
        <taxon>Embryophyta</taxon>
        <taxon>Tracheophyta</taxon>
        <taxon>Spermatophyta</taxon>
        <taxon>Magnoliopsida</taxon>
        <taxon>eudicotyledons</taxon>
        <taxon>Gunneridae</taxon>
        <taxon>Pentapetalae</taxon>
        <taxon>asterids</taxon>
        <taxon>campanulids</taxon>
        <taxon>Asterales</taxon>
        <taxon>Asteraceae</taxon>
        <taxon>Asteroideae</taxon>
        <taxon>Heliantheae alliance</taxon>
        <taxon>Millerieae</taxon>
        <taxon>Smallanthus</taxon>
    </lineage>
</organism>
<reference evidence="1 2" key="2">
    <citation type="journal article" date="2022" name="Mol. Ecol. Resour.">
        <title>The genomes of chicory, endive, great burdock and yacon provide insights into Asteraceae paleo-polyploidization history and plant inulin production.</title>
        <authorList>
            <person name="Fan W."/>
            <person name="Wang S."/>
            <person name="Wang H."/>
            <person name="Wang A."/>
            <person name="Jiang F."/>
            <person name="Liu H."/>
            <person name="Zhao H."/>
            <person name="Xu D."/>
            <person name="Zhang Y."/>
        </authorList>
    </citation>
    <scope>NUCLEOTIDE SEQUENCE [LARGE SCALE GENOMIC DNA]</scope>
    <source>
        <strain evidence="2">cv. Yunnan</strain>
        <tissue evidence="1">Leaves</tissue>
    </source>
</reference>
<name>A0ACB9FSD7_9ASTR</name>
<evidence type="ECO:0000313" key="2">
    <source>
        <dbReference type="Proteomes" id="UP001056120"/>
    </source>
</evidence>
<reference evidence="2" key="1">
    <citation type="journal article" date="2022" name="Mol. Ecol. Resour.">
        <title>The genomes of chicory, endive, great burdock and yacon provide insights into Asteraceae palaeo-polyploidization history and plant inulin production.</title>
        <authorList>
            <person name="Fan W."/>
            <person name="Wang S."/>
            <person name="Wang H."/>
            <person name="Wang A."/>
            <person name="Jiang F."/>
            <person name="Liu H."/>
            <person name="Zhao H."/>
            <person name="Xu D."/>
            <person name="Zhang Y."/>
        </authorList>
    </citation>
    <scope>NUCLEOTIDE SEQUENCE [LARGE SCALE GENOMIC DNA]</scope>
    <source>
        <strain evidence="2">cv. Yunnan</strain>
    </source>
</reference>
<gene>
    <name evidence="1" type="ORF">L1987_48196</name>
</gene>
<proteinExistence type="predicted"/>
<protein>
    <submittedName>
        <fullName evidence="1">Uncharacterized protein</fullName>
    </submittedName>
</protein>
<keyword evidence="2" id="KW-1185">Reference proteome</keyword>
<accession>A0ACB9FSD7</accession>
<evidence type="ECO:0000313" key="1">
    <source>
        <dbReference type="EMBL" id="KAI3773666.1"/>
    </source>
</evidence>